<dbReference type="PROSITE" id="PS51379">
    <property type="entry name" value="4FE4S_FER_2"/>
    <property type="match status" value="2"/>
</dbReference>
<proteinExistence type="predicted"/>
<evidence type="ECO:0000313" key="12">
    <source>
        <dbReference type="Proteomes" id="UP000702954"/>
    </source>
</evidence>
<dbReference type="PROSITE" id="PS00198">
    <property type="entry name" value="4FE4S_FER_1"/>
    <property type="match status" value="2"/>
</dbReference>
<dbReference type="Gene3D" id="3.40.50.360">
    <property type="match status" value="1"/>
</dbReference>
<evidence type="ECO:0000256" key="1">
    <source>
        <dbReference type="ARBA" id="ARBA00001966"/>
    </source>
</evidence>
<reference evidence="10 11" key="2">
    <citation type="submission" date="2019-03" db="EMBL/GenBank/DDBJ databases">
        <title>Genomic Encyclopedia of Type Strains, Phase IV (KMG-IV): sequencing the most valuable type-strain genomes for metagenomic binning, comparative biology and taxonomic classification.</title>
        <authorList>
            <person name="Goeker M."/>
        </authorList>
    </citation>
    <scope>NUCLEOTIDE SEQUENCE [LARGE SCALE GENOMIC DNA]</scope>
    <source>
        <strain evidence="10 11">DSM 103426</strain>
    </source>
</reference>
<dbReference type="Gene3D" id="3.30.70.20">
    <property type="match status" value="1"/>
</dbReference>
<dbReference type="NCBIfam" id="NF038196">
    <property type="entry name" value="ferrodoxin_EFR1"/>
    <property type="match status" value="1"/>
</dbReference>
<dbReference type="Pfam" id="PF13187">
    <property type="entry name" value="Fer4_9"/>
    <property type="match status" value="1"/>
</dbReference>
<accession>A0A4V2UPT3</accession>
<dbReference type="InterPro" id="IPR017900">
    <property type="entry name" value="4Fe4S_Fe_S_CS"/>
</dbReference>
<dbReference type="GO" id="GO:0046872">
    <property type="term" value="F:metal ion binding"/>
    <property type="evidence" value="ECO:0007669"/>
    <property type="project" value="UniProtKB-KW"/>
</dbReference>
<evidence type="ECO:0000256" key="6">
    <source>
        <dbReference type="ARBA" id="ARBA00023004"/>
    </source>
</evidence>
<keyword evidence="5" id="KW-0479">Metal-binding</keyword>
<evidence type="ECO:0000313" key="10">
    <source>
        <dbReference type="EMBL" id="TCS66720.1"/>
    </source>
</evidence>
<keyword evidence="7" id="KW-0411">Iron-sulfur</keyword>
<dbReference type="InterPro" id="IPR017896">
    <property type="entry name" value="4Fe4S_Fe-S-bd"/>
</dbReference>
<dbReference type="PANTHER" id="PTHR24960:SF79">
    <property type="entry name" value="PHOTOSYSTEM I IRON-SULFUR CENTER"/>
    <property type="match status" value="1"/>
</dbReference>
<evidence type="ECO:0000256" key="5">
    <source>
        <dbReference type="ARBA" id="ARBA00022723"/>
    </source>
</evidence>
<feature type="domain" description="4Fe-4S ferredoxin-type" evidence="8">
    <location>
        <begin position="212"/>
        <end position="240"/>
    </location>
</feature>
<organism evidence="10 11">
    <name type="scientific">Faecalimonas umbilicata</name>
    <dbReference type="NCBI Taxonomy" id="1912855"/>
    <lineage>
        <taxon>Bacteria</taxon>
        <taxon>Bacillati</taxon>
        <taxon>Bacillota</taxon>
        <taxon>Clostridia</taxon>
        <taxon>Lachnospirales</taxon>
        <taxon>Lachnospiraceae</taxon>
        <taxon>Faecalimonas</taxon>
    </lineage>
</organism>
<comment type="function">
    <text evidence="2">Ferredoxins are iron-sulfur proteins that transfer electrons in a wide variety of metabolic reactions.</text>
</comment>
<evidence type="ECO:0000313" key="11">
    <source>
        <dbReference type="Proteomes" id="UP000294613"/>
    </source>
</evidence>
<evidence type="ECO:0000259" key="8">
    <source>
        <dbReference type="PROSITE" id="PS51379"/>
    </source>
</evidence>
<dbReference type="PANTHER" id="PTHR24960">
    <property type="entry name" value="PHOTOSYSTEM I IRON-SULFUR CENTER-RELATED"/>
    <property type="match status" value="1"/>
</dbReference>
<evidence type="ECO:0000256" key="2">
    <source>
        <dbReference type="ARBA" id="ARBA00003532"/>
    </source>
</evidence>
<comment type="caution">
    <text evidence="10">The sequence shown here is derived from an EMBL/GenBank/DDBJ whole genome shotgun (WGS) entry which is preliminary data.</text>
</comment>
<evidence type="ECO:0000313" key="9">
    <source>
        <dbReference type="EMBL" id="GBU04364.1"/>
    </source>
</evidence>
<dbReference type="RefSeq" id="WP_116441281.1">
    <property type="nucleotide sequence ID" value="NZ_BHEO01000002.1"/>
</dbReference>
<evidence type="ECO:0000256" key="7">
    <source>
        <dbReference type="ARBA" id="ARBA00023014"/>
    </source>
</evidence>
<gene>
    <name evidence="10" type="ORF">EDD74_11854</name>
    <name evidence="9" type="ORF">FAEUMB_09050</name>
</gene>
<keyword evidence="12" id="KW-1185">Reference proteome</keyword>
<dbReference type="InterPro" id="IPR026816">
    <property type="entry name" value="Flavodoxin_dom"/>
</dbReference>
<dbReference type="AlphaFoldDB" id="A0A4V2UPT3"/>
<protein>
    <recommendedName>
        <fullName evidence="3">Ferredoxin</fullName>
    </recommendedName>
</protein>
<dbReference type="EMBL" id="SLZV01000018">
    <property type="protein sequence ID" value="TCS66720.1"/>
    <property type="molecule type" value="Genomic_DNA"/>
</dbReference>
<dbReference type="InterPro" id="IPR029039">
    <property type="entry name" value="Flavoprotein-like_sf"/>
</dbReference>
<evidence type="ECO:0000256" key="4">
    <source>
        <dbReference type="ARBA" id="ARBA00022485"/>
    </source>
</evidence>
<dbReference type="Proteomes" id="UP000702954">
    <property type="component" value="Unassembled WGS sequence"/>
</dbReference>
<dbReference type="InterPro" id="IPR050157">
    <property type="entry name" value="PSI_iron-sulfur_center"/>
</dbReference>
<sequence>MIFYFSGTGNSRGIAEMIAEKLQDTTVDIVGKNPDIFRLEKEAYIGFVFPVYAWAAPEVMLDFVKKLAEKMKREGTFEEKGYSFAIATYSNVAGKAIEQFSNIFSLQSGFGITMPDNYPITERILDTPESTLEKLSAAKIRLEKIIQCIQRQEKVVEVKEGEDAVDNTYVKAHIFNEKMRKTAPYHVTEKCIGCGICEKICPANAIRMEAGKPVWYKKDCYFCMACLNRCPKEAIEYGKYSSGRPRYYFRGFSEKNYKEYYEKYRKENEDKK</sequence>
<comment type="cofactor">
    <cofactor evidence="1">
        <name>[4Fe-4S] cluster</name>
        <dbReference type="ChEBI" id="CHEBI:49883"/>
    </cofactor>
</comment>
<dbReference type="GO" id="GO:0051539">
    <property type="term" value="F:4 iron, 4 sulfur cluster binding"/>
    <property type="evidence" value="ECO:0007669"/>
    <property type="project" value="UniProtKB-KW"/>
</dbReference>
<dbReference type="Proteomes" id="UP000294613">
    <property type="component" value="Unassembled WGS sequence"/>
</dbReference>
<keyword evidence="6" id="KW-0408">Iron</keyword>
<dbReference type="Pfam" id="PF12724">
    <property type="entry name" value="Flavodoxin_5"/>
    <property type="match status" value="1"/>
</dbReference>
<dbReference type="SUPFAM" id="SSF54862">
    <property type="entry name" value="4Fe-4S ferredoxins"/>
    <property type="match status" value="1"/>
</dbReference>
<evidence type="ECO:0000256" key="3">
    <source>
        <dbReference type="ARBA" id="ARBA00013529"/>
    </source>
</evidence>
<dbReference type="EMBL" id="BHEO01000002">
    <property type="protein sequence ID" value="GBU04364.1"/>
    <property type="molecule type" value="Genomic_DNA"/>
</dbReference>
<feature type="domain" description="4Fe-4S ferredoxin-type" evidence="8">
    <location>
        <begin position="182"/>
        <end position="211"/>
    </location>
</feature>
<reference evidence="9 12" key="1">
    <citation type="journal article" date="2018" name="Int. J. Syst. Evol. Microbiol.">
        <title>Draft Genome Sequence of Faecalimonas umbilicata JCM 30896T, an Acetate-Producing Bacterium Isolated from Human Feces.</title>
        <authorList>
            <person name="Sakamoto M."/>
            <person name="Ikeyama N."/>
            <person name="Yuki M."/>
            <person name="Ohkuma M."/>
        </authorList>
    </citation>
    <scope>NUCLEOTIDE SEQUENCE [LARGE SCALE GENOMIC DNA]</scope>
    <source>
        <strain evidence="9 12">EGH7</strain>
    </source>
</reference>
<name>A0A4V2UPT3_9FIRM</name>
<dbReference type="InterPro" id="IPR047964">
    <property type="entry name" value="EFR1-like"/>
</dbReference>
<dbReference type="SUPFAM" id="SSF52218">
    <property type="entry name" value="Flavoproteins"/>
    <property type="match status" value="1"/>
</dbReference>
<keyword evidence="4" id="KW-0004">4Fe-4S</keyword>